<evidence type="ECO:0000256" key="12">
    <source>
        <dbReference type="ARBA" id="ARBA00033342"/>
    </source>
</evidence>
<keyword evidence="5 13" id="KW-1003">Cell membrane</keyword>
<keyword evidence="8 13" id="KW-1133">Transmembrane helix</keyword>
<accession>A0A8F6TX89</accession>
<dbReference type="HAMAP" id="MF_01810">
    <property type="entry name" value="YidC_type1"/>
    <property type="match status" value="1"/>
</dbReference>
<dbReference type="InterPro" id="IPR028053">
    <property type="entry name" value="Membr_insert_YidC_N"/>
</dbReference>
<evidence type="ECO:0000256" key="7">
    <source>
        <dbReference type="ARBA" id="ARBA00022927"/>
    </source>
</evidence>
<evidence type="ECO:0000256" key="1">
    <source>
        <dbReference type="ARBA" id="ARBA00004429"/>
    </source>
</evidence>
<dbReference type="CDD" id="cd19961">
    <property type="entry name" value="EcYidC-like_peri"/>
    <property type="match status" value="1"/>
</dbReference>
<dbReference type="NCBIfam" id="TIGR03593">
    <property type="entry name" value="yidC_nterm"/>
    <property type="match status" value="1"/>
</dbReference>
<feature type="transmembrane region" description="Helical" evidence="13">
    <location>
        <begin position="393"/>
        <end position="413"/>
    </location>
</feature>
<dbReference type="GO" id="GO:0051205">
    <property type="term" value="P:protein insertion into membrane"/>
    <property type="evidence" value="ECO:0007669"/>
    <property type="project" value="TreeGrafter"/>
</dbReference>
<dbReference type="Proteomes" id="UP000825009">
    <property type="component" value="Chromosome"/>
</dbReference>
<keyword evidence="9 13" id="KW-0472">Membrane</keyword>
<evidence type="ECO:0000313" key="18">
    <source>
        <dbReference type="Proteomes" id="UP000825009"/>
    </source>
</evidence>
<reference evidence="17 18" key="1">
    <citation type="submission" date="2021-07" db="EMBL/GenBank/DDBJ databases">
        <title>A novel Jannaschia species isolated from marine dinoflagellate Ceratoperidinium margalefii.</title>
        <authorList>
            <person name="Jiang Y."/>
            <person name="Li Z."/>
        </authorList>
    </citation>
    <scope>NUCLEOTIDE SEQUENCE [LARGE SCALE GENOMIC DNA]</scope>
    <source>
        <strain evidence="17 18">J12C1-MA-4</strain>
    </source>
</reference>
<evidence type="ECO:0000256" key="8">
    <source>
        <dbReference type="ARBA" id="ARBA00022989"/>
    </source>
</evidence>
<dbReference type="Pfam" id="PF02096">
    <property type="entry name" value="60KD_IMP"/>
    <property type="match status" value="1"/>
</dbReference>
<evidence type="ECO:0000256" key="10">
    <source>
        <dbReference type="ARBA" id="ARBA00023186"/>
    </source>
</evidence>
<evidence type="ECO:0000256" key="5">
    <source>
        <dbReference type="ARBA" id="ARBA00022475"/>
    </source>
</evidence>
<sequence length="620" mass="68814">MDDQNRNLILAMGLSIVVILVWFFLFPPPEVVEDPNATPVVETETGVAPTPPVTAASDPSGAENTAPSEVALTEAARIDIETPSVEGTISLLGGRIDDLSLRNYTTEVDSDEIVRLLSPVGSDEPYYALYGWTPSGGLGYEDVPTSDTPWEIESGTTLTPETPVTLVWENASGLVFRRTIAIDDRFMFEVTQSVENTGEADVNLAPYGIVARHGLPSDLQNFFILHEGVVRKTDGELSEVAYDDLPDLDVIAREGVPAEVLEVEANGWIGFTDKYWMTTLIPGEDQPFVSVIKYVPSADIYQTEARLPYMAIAAGETVEVTTQLFAGAKEAETIRDYENAEPGLIARLFGAEQDPTRGEVSRFVDSIDWGWFYFLTKPLFWLLHWLNSTIGNMGLAIIALTLIVKAVLFPLAYRSYVSMAKMKELQPEIEKLKESAGDDREKLQKGMMALYKKNKVNPAGGCLPILLQIPIFFSLYKVIFVTLELRHAPFFGWLNDLSAPDSSSILNLFGLLPIPAPDPESILALIFIGILPLLLGISMWLQQKLNPAPTDAMQAQIFAWLPWVFMFMLGSFASGLLVYWIANNTLTFTQQYLIMRSQGFKPDVFGNIRRSFSRKPKEEK</sequence>
<name>A0A8F6TX89_9RHOB</name>
<keyword evidence="6 13" id="KW-0812">Transmembrane</keyword>
<comment type="subunit">
    <text evidence="13">Interacts with the Sec translocase complex via SecD. Specifically interacts with transmembrane segments of nascent integral membrane proteins during membrane integration.</text>
</comment>
<gene>
    <name evidence="13 17" type="primary">yidC</name>
    <name evidence="17" type="ORF">KYE46_17110</name>
</gene>
<evidence type="ECO:0000256" key="3">
    <source>
        <dbReference type="ARBA" id="ARBA00015325"/>
    </source>
</evidence>
<dbReference type="GO" id="GO:0015031">
    <property type="term" value="P:protein transport"/>
    <property type="evidence" value="ECO:0007669"/>
    <property type="project" value="UniProtKB-KW"/>
</dbReference>
<dbReference type="CDD" id="cd20070">
    <property type="entry name" value="5TM_YidC_Alb3"/>
    <property type="match status" value="1"/>
</dbReference>
<dbReference type="GO" id="GO:0005886">
    <property type="term" value="C:plasma membrane"/>
    <property type="evidence" value="ECO:0007669"/>
    <property type="project" value="UniProtKB-SubCell"/>
</dbReference>
<feature type="transmembrane region" description="Helical" evidence="13">
    <location>
        <begin position="456"/>
        <end position="476"/>
    </location>
</feature>
<feature type="region of interest" description="Disordered" evidence="14">
    <location>
        <begin position="42"/>
        <end position="66"/>
    </location>
</feature>
<dbReference type="GO" id="GO:0032977">
    <property type="term" value="F:membrane insertase activity"/>
    <property type="evidence" value="ECO:0007669"/>
    <property type="project" value="InterPro"/>
</dbReference>
<evidence type="ECO:0000259" key="16">
    <source>
        <dbReference type="Pfam" id="PF14849"/>
    </source>
</evidence>
<dbReference type="RefSeq" id="WP_219002384.1">
    <property type="nucleotide sequence ID" value="NZ_CP079194.1"/>
</dbReference>
<evidence type="ECO:0000256" key="14">
    <source>
        <dbReference type="SAM" id="MobiDB-lite"/>
    </source>
</evidence>
<dbReference type="KEGG" id="gce:KYE46_17110"/>
<feature type="transmembrane region" description="Helical" evidence="13">
    <location>
        <begin position="522"/>
        <end position="541"/>
    </location>
</feature>
<dbReference type="NCBIfam" id="TIGR03592">
    <property type="entry name" value="yidC_oxa1_cterm"/>
    <property type="match status" value="1"/>
</dbReference>
<protein>
    <recommendedName>
        <fullName evidence="3 13">Membrane protein insertase YidC</fullName>
    </recommendedName>
    <alternativeName>
        <fullName evidence="12 13">Foldase YidC</fullName>
    </alternativeName>
    <alternativeName>
        <fullName evidence="11 13">Membrane integrase YidC</fullName>
    </alternativeName>
    <alternativeName>
        <fullName evidence="13">Membrane protein YidC</fullName>
    </alternativeName>
</protein>
<comment type="function">
    <text evidence="13">Required for the insertion and/or proper folding and/or complex formation of integral membrane proteins into the membrane. Involved in integration of membrane proteins that insert both dependently and independently of the Sec translocase complex, as well as at least some lipoproteins. Aids folding of multispanning membrane proteins.</text>
</comment>
<comment type="subcellular location">
    <subcellularLocation>
        <location evidence="1">Cell inner membrane</location>
        <topology evidence="1">Multi-pass membrane protein</topology>
    </subcellularLocation>
    <subcellularLocation>
        <location evidence="13">Cell membrane</location>
        <topology evidence="13">Multi-pass membrane protein</topology>
    </subcellularLocation>
</comment>
<comment type="similarity">
    <text evidence="2 13">Belongs to the OXA1/ALB3/YidC family. Type 1 subfamily.</text>
</comment>
<evidence type="ECO:0000256" key="13">
    <source>
        <dbReference type="HAMAP-Rule" id="MF_01810"/>
    </source>
</evidence>
<evidence type="ECO:0000313" key="17">
    <source>
        <dbReference type="EMBL" id="QXT39614.1"/>
    </source>
</evidence>
<dbReference type="InterPro" id="IPR001708">
    <property type="entry name" value="YidC/ALB3/OXA1/COX18"/>
</dbReference>
<dbReference type="EMBL" id="CP079194">
    <property type="protein sequence ID" value="QXT39614.1"/>
    <property type="molecule type" value="Genomic_DNA"/>
</dbReference>
<dbReference type="InterPro" id="IPR019998">
    <property type="entry name" value="Membr_insert_YidC"/>
</dbReference>
<evidence type="ECO:0000259" key="15">
    <source>
        <dbReference type="Pfam" id="PF02096"/>
    </source>
</evidence>
<keyword evidence="18" id="KW-1185">Reference proteome</keyword>
<feature type="domain" description="Membrane insertase YidC N-terminal" evidence="16">
    <location>
        <begin position="77"/>
        <end position="382"/>
    </location>
</feature>
<evidence type="ECO:0000256" key="6">
    <source>
        <dbReference type="ARBA" id="ARBA00022692"/>
    </source>
</evidence>
<dbReference type="AlphaFoldDB" id="A0A8F6TX89"/>
<evidence type="ECO:0000256" key="4">
    <source>
        <dbReference type="ARBA" id="ARBA00022448"/>
    </source>
</evidence>
<feature type="transmembrane region" description="Helical" evidence="13">
    <location>
        <begin position="7"/>
        <end position="26"/>
    </location>
</feature>
<dbReference type="PANTHER" id="PTHR12428:SF65">
    <property type="entry name" value="CYTOCHROME C OXIDASE ASSEMBLY PROTEIN COX18, MITOCHONDRIAL"/>
    <property type="match status" value="1"/>
</dbReference>
<feature type="domain" description="Membrane insertase YidC/Oxa/ALB C-terminal" evidence="15">
    <location>
        <begin position="393"/>
        <end position="596"/>
    </location>
</feature>
<dbReference type="InterPro" id="IPR047196">
    <property type="entry name" value="YidC_ALB_C"/>
</dbReference>
<keyword evidence="4 13" id="KW-0813">Transport</keyword>
<dbReference type="Pfam" id="PF14849">
    <property type="entry name" value="YidC_periplas"/>
    <property type="match status" value="1"/>
</dbReference>
<dbReference type="NCBIfam" id="NF002353">
    <property type="entry name" value="PRK01318.1-4"/>
    <property type="match status" value="1"/>
</dbReference>
<keyword evidence="7 13" id="KW-0653">Protein transport</keyword>
<dbReference type="PANTHER" id="PTHR12428">
    <property type="entry name" value="OXA1"/>
    <property type="match status" value="1"/>
</dbReference>
<feature type="transmembrane region" description="Helical" evidence="13">
    <location>
        <begin position="561"/>
        <end position="582"/>
    </location>
</feature>
<proteinExistence type="inferred from homology"/>
<evidence type="ECO:0000256" key="2">
    <source>
        <dbReference type="ARBA" id="ARBA00010527"/>
    </source>
</evidence>
<dbReference type="InterPro" id="IPR028055">
    <property type="entry name" value="YidC/Oxa/ALB_C"/>
</dbReference>
<organism evidence="17 18">
    <name type="scientific">Gymnodinialimonas ceratoperidinii</name>
    <dbReference type="NCBI Taxonomy" id="2856823"/>
    <lineage>
        <taxon>Bacteria</taxon>
        <taxon>Pseudomonadati</taxon>
        <taxon>Pseudomonadota</taxon>
        <taxon>Alphaproteobacteria</taxon>
        <taxon>Rhodobacterales</taxon>
        <taxon>Paracoccaceae</taxon>
        <taxon>Gymnodinialimonas</taxon>
    </lineage>
</organism>
<evidence type="ECO:0000256" key="11">
    <source>
        <dbReference type="ARBA" id="ARBA00033245"/>
    </source>
</evidence>
<keyword evidence="10 13" id="KW-0143">Chaperone</keyword>
<evidence type="ECO:0000256" key="9">
    <source>
        <dbReference type="ARBA" id="ARBA00023136"/>
    </source>
</evidence>